<dbReference type="Pfam" id="PF15632">
    <property type="entry name" value="ATPgrasp_Ter"/>
    <property type="match status" value="1"/>
</dbReference>
<organism evidence="3 4">
    <name type="scientific">Brevibacterium linens</name>
    <dbReference type="NCBI Taxonomy" id="1703"/>
    <lineage>
        <taxon>Bacteria</taxon>
        <taxon>Bacillati</taxon>
        <taxon>Actinomycetota</taxon>
        <taxon>Actinomycetes</taxon>
        <taxon>Micrococcales</taxon>
        <taxon>Brevibacteriaceae</taxon>
        <taxon>Brevibacterium</taxon>
    </lineage>
</organism>
<name>A0A0B9A784_BRELN</name>
<protein>
    <recommendedName>
        <fullName evidence="2">ATP-grasp domain-containing protein</fullName>
    </recommendedName>
</protein>
<dbReference type="RefSeq" id="WP_039212076.1">
    <property type="nucleotide sequence ID" value="NZ_JTJZ01000022.1"/>
</dbReference>
<dbReference type="PROSITE" id="PS50975">
    <property type="entry name" value="ATP_GRASP"/>
    <property type="match status" value="1"/>
</dbReference>
<keyword evidence="1" id="KW-0547">Nucleotide-binding</keyword>
<dbReference type="Pfam" id="PF21360">
    <property type="entry name" value="PylC-like_N"/>
    <property type="match status" value="1"/>
</dbReference>
<dbReference type="Gene3D" id="3.30.470.20">
    <property type="entry name" value="ATP-grasp fold, B domain"/>
    <property type="match status" value="1"/>
</dbReference>
<proteinExistence type="predicted"/>
<evidence type="ECO:0000256" key="1">
    <source>
        <dbReference type="PROSITE-ProRule" id="PRU00409"/>
    </source>
</evidence>
<dbReference type="EMBL" id="JTJZ01000022">
    <property type="protein sequence ID" value="KHS51268.1"/>
    <property type="molecule type" value="Genomic_DNA"/>
</dbReference>
<dbReference type="InterPro" id="IPR011761">
    <property type="entry name" value="ATP-grasp"/>
</dbReference>
<dbReference type="InterPro" id="IPR048764">
    <property type="entry name" value="PylC_N"/>
</dbReference>
<evidence type="ECO:0000259" key="2">
    <source>
        <dbReference type="PROSITE" id="PS50975"/>
    </source>
</evidence>
<dbReference type="Proteomes" id="UP000031488">
    <property type="component" value="Unassembled WGS sequence"/>
</dbReference>
<comment type="caution">
    <text evidence="3">The sequence shown here is derived from an EMBL/GenBank/DDBJ whole genome shotgun (WGS) entry which is preliminary data.</text>
</comment>
<evidence type="ECO:0000313" key="4">
    <source>
        <dbReference type="Proteomes" id="UP000031488"/>
    </source>
</evidence>
<keyword evidence="1" id="KW-0067">ATP-binding</keyword>
<feature type="domain" description="ATP-grasp" evidence="2">
    <location>
        <begin position="126"/>
        <end position="317"/>
    </location>
</feature>
<sequence>MKNSNGLKVVIASAAHRAHYVEWFKAALRTEGIHGEVIAFEYRRTAPTLSLADRGVVMPAYNSPEYREEVLNWVRKETPDLFVSVNDYELQVLASGLAEELSRAGCTVAALDADAQNIVLDKHLMAARLRDRGLPTPATWLGSEADVAQESNSGGGFIVKHRFGSGSDGLRIATGETLQEMVIESAKTAKDAGGRPTTHGEDAVIIQTLLPGAEFGVDGVFSLDGTGRLNGALARRKDRMRGGDTDVATTVAVNRFTQALVELGELLKPVGPIDVDFKEDAEGSPNIIDINPRFGGGYPFCHLAGADVPAYLVRELAGLADAPTLLDYEVGVTTARRDEFSVLRR</sequence>
<dbReference type="PATRIC" id="fig|1703.6.peg.3299"/>
<reference evidence="3 4" key="1">
    <citation type="submission" date="2014-11" db="EMBL/GenBank/DDBJ databases">
        <title>Draft Genome Sequence of Brevibacterium linens AE038-8.</title>
        <authorList>
            <person name="Maizel D."/>
            <person name="Utturkar S.M."/>
            <person name="Brown S.D."/>
            <person name="Ferrero M."/>
            <person name="Rosen B.P."/>
        </authorList>
    </citation>
    <scope>NUCLEOTIDE SEQUENCE [LARGE SCALE GENOMIC DNA]</scope>
    <source>
        <strain evidence="3 4">AE038-8</strain>
    </source>
</reference>
<dbReference type="GO" id="GO:0005524">
    <property type="term" value="F:ATP binding"/>
    <property type="evidence" value="ECO:0007669"/>
    <property type="project" value="UniProtKB-UniRule"/>
</dbReference>
<dbReference type="GO" id="GO:0046872">
    <property type="term" value="F:metal ion binding"/>
    <property type="evidence" value="ECO:0007669"/>
    <property type="project" value="InterPro"/>
</dbReference>
<dbReference type="Gene3D" id="3.40.50.20">
    <property type="match status" value="1"/>
</dbReference>
<dbReference type="SUPFAM" id="SSF56059">
    <property type="entry name" value="Glutathione synthetase ATP-binding domain-like"/>
    <property type="match status" value="1"/>
</dbReference>
<dbReference type="AlphaFoldDB" id="A0A0B9A784"/>
<gene>
    <name evidence="3" type="ORF">AE0388_3340</name>
</gene>
<keyword evidence="4" id="KW-1185">Reference proteome</keyword>
<accession>A0A0B9A784</accession>
<dbReference type="OrthoDB" id="24041at2"/>
<evidence type="ECO:0000313" key="3">
    <source>
        <dbReference type="EMBL" id="KHS51268.1"/>
    </source>
</evidence>